<evidence type="ECO:0000259" key="2">
    <source>
        <dbReference type="Pfam" id="PF15477"/>
    </source>
</evidence>
<protein>
    <recommendedName>
        <fullName evidence="2">Small acidic protein-like domain-containing protein</fullName>
    </recommendedName>
</protein>
<feature type="compositionally biased region" description="Basic and acidic residues" evidence="1">
    <location>
        <begin position="76"/>
        <end position="86"/>
    </location>
</feature>
<sequence length="359" mass="41703">MDRHKKSIVNYEDDDDDEQTEKISSKESHRSSHQRRDGAVDKRKKDHHHHRQMREERRKESYRSDRHSSHRHSSRSSRDDRHRDGSSSHSRRRRSRSRSYSRGRDSHHRHSKSNQNKSRRDRSRSRSKEFSSRNDRRYRSRSKSPKRQNSKEFHSLGKNETVNKITGIVKPFLEKQPIPIDTKSTYTGLNLNVQTNQSLLVEPKVPIIPQSISVTPSVMVPAIPKYYNAKVVNPLKIATQEEKRKLLWGDTKKDKPSSSSSTNVWTNLKFQGERGSQMTEKFRKLMGIKEDDDDDDEDEAMTTATNEAITSNDNTTNSSLSTTQEKLFQNLDMQYSIARMSTHTHRGVGLGFGSSNRLT</sequence>
<feature type="compositionally biased region" description="Low complexity" evidence="1">
    <location>
        <begin position="310"/>
        <end position="319"/>
    </location>
</feature>
<evidence type="ECO:0000313" key="3">
    <source>
        <dbReference type="EMBL" id="KAJ6216927.1"/>
    </source>
</evidence>
<comment type="caution">
    <text evidence="3">The sequence shown here is derived from an EMBL/GenBank/DDBJ whole genome shotgun (WGS) entry which is preliminary data.</text>
</comment>
<feature type="compositionally biased region" description="Basic residues" evidence="1">
    <location>
        <begin position="89"/>
        <end position="123"/>
    </location>
</feature>
<name>A0A9Q0M2V9_BLOTA</name>
<dbReference type="AlphaFoldDB" id="A0A9Q0M2V9"/>
<feature type="region of interest" description="Disordered" evidence="1">
    <location>
        <begin position="288"/>
        <end position="319"/>
    </location>
</feature>
<dbReference type="Pfam" id="PF15477">
    <property type="entry name" value="SMAP"/>
    <property type="match status" value="1"/>
</dbReference>
<organism evidence="3 4">
    <name type="scientific">Blomia tropicalis</name>
    <name type="common">Mite</name>
    <dbReference type="NCBI Taxonomy" id="40697"/>
    <lineage>
        <taxon>Eukaryota</taxon>
        <taxon>Metazoa</taxon>
        <taxon>Ecdysozoa</taxon>
        <taxon>Arthropoda</taxon>
        <taxon>Chelicerata</taxon>
        <taxon>Arachnida</taxon>
        <taxon>Acari</taxon>
        <taxon>Acariformes</taxon>
        <taxon>Sarcoptiformes</taxon>
        <taxon>Astigmata</taxon>
        <taxon>Glycyphagoidea</taxon>
        <taxon>Echimyopodidae</taxon>
        <taxon>Blomia</taxon>
    </lineage>
</organism>
<evidence type="ECO:0000256" key="1">
    <source>
        <dbReference type="SAM" id="MobiDB-lite"/>
    </source>
</evidence>
<feature type="region of interest" description="Disordered" evidence="1">
    <location>
        <begin position="1"/>
        <end position="158"/>
    </location>
</feature>
<proteinExistence type="predicted"/>
<dbReference type="EMBL" id="JAPWDV010000003">
    <property type="protein sequence ID" value="KAJ6216927.1"/>
    <property type="molecule type" value="Genomic_DNA"/>
</dbReference>
<keyword evidence="4" id="KW-1185">Reference proteome</keyword>
<feature type="compositionally biased region" description="Basic and acidic residues" evidence="1">
    <location>
        <begin position="124"/>
        <end position="137"/>
    </location>
</feature>
<feature type="compositionally biased region" description="Basic and acidic residues" evidence="1">
    <location>
        <begin position="20"/>
        <end position="43"/>
    </location>
</feature>
<feature type="compositionally biased region" description="Basic and acidic residues" evidence="1">
    <location>
        <begin position="53"/>
        <end position="67"/>
    </location>
</feature>
<accession>A0A9Q0M2V9</accession>
<dbReference type="InterPro" id="IPR028124">
    <property type="entry name" value="SMAP_dom"/>
</dbReference>
<feature type="compositionally biased region" description="Acidic residues" evidence="1">
    <location>
        <begin position="290"/>
        <end position="300"/>
    </location>
</feature>
<dbReference type="PANTHER" id="PTHR22426:SF2">
    <property type="entry name" value="ARGININE_SERINE-RICH COILED-COIL PROTEIN 2"/>
    <property type="match status" value="1"/>
</dbReference>
<feature type="compositionally biased region" description="Basic residues" evidence="1">
    <location>
        <begin position="138"/>
        <end position="148"/>
    </location>
</feature>
<gene>
    <name evidence="3" type="ORF">RDWZM_008084</name>
</gene>
<dbReference type="Proteomes" id="UP001142055">
    <property type="component" value="Chromosome 3"/>
</dbReference>
<dbReference type="PANTHER" id="PTHR22426">
    <property type="entry name" value="ARGININE_SERINE-RICH COILED-COIL PROTEIN 2"/>
    <property type="match status" value="1"/>
</dbReference>
<feature type="domain" description="Small acidic protein-like" evidence="2">
    <location>
        <begin position="265"/>
        <end position="351"/>
    </location>
</feature>
<reference evidence="3" key="1">
    <citation type="submission" date="2022-12" db="EMBL/GenBank/DDBJ databases">
        <title>Genome assemblies of Blomia tropicalis.</title>
        <authorList>
            <person name="Cui Y."/>
        </authorList>
    </citation>
    <scope>NUCLEOTIDE SEQUENCE</scope>
    <source>
        <tissue evidence="3">Adult mites</tissue>
    </source>
</reference>
<dbReference type="OMA" id="QEEMFKN"/>
<evidence type="ECO:0000313" key="4">
    <source>
        <dbReference type="Proteomes" id="UP001142055"/>
    </source>
</evidence>